<sequence>MVYSPSWPSESESEISVTNNSTKSKIQIADSKEVMSVFSNLAAKKQKRRGKGKGKEIKASKPDITQSNKSINKESLPSLRPEISTKITKRPPPKLVKELKQPAVYVSTKTPFVSGLKRVSKHISDVQKLGTKDSIKKNELHVTVYGLGKAIDKALAIGLNFMNQYSRVEVLTGTVNVVDESNEDDENGIPKINKRKTSKVEIKIYVWSQHE</sequence>
<reference evidence="5 6" key="1">
    <citation type="submission" date="2016-02" db="EMBL/GenBank/DDBJ databases">
        <title>Complete genome sequence and transcriptome regulation of the pentose utilising yeast Sugiyamaella lignohabitans.</title>
        <authorList>
            <person name="Bellasio M."/>
            <person name="Peymann A."/>
            <person name="Valli M."/>
            <person name="Sipitzky M."/>
            <person name="Graf A."/>
            <person name="Sauer M."/>
            <person name="Marx H."/>
            <person name="Mattanovich D."/>
        </authorList>
    </citation>
    <scope>NUCLEOTIDE SEQUENCE [LARGE SCALE GENOMIC DNA]</scope>
    <source>
        <strain evidence="5 6">CBS 10342</strain>
    </source>
</reference>
<feature type="region of interest" description="Disordered" evidence="4">
    <location>
        <begin position="1"/>
        <end position="23"/>
    </location>
</feature>
<evidence type="ECO:0000256" key="4">
    <source>
        <dbReference type="SAM" id="MobiDB-lite"/>
    </source>
</evidence>
<feature type="compositionally biased region" description="Polar residues" evidence="4">
    <location>
        <begin position="63"/>
        <end position="75"/>
    </location>
</feature>
<proteinExistence type="predicted"/>
<dbReference type="GO" id="GO:0004526">
    <property type="term" value="F:ribonuclease P activity"/>
    <property type="evidence" value="ECO:0007669"/>
    <property type="project" value="TreeGrafter"/>
</dbReference>
<organism evidence="5 6">
    <name type="scientific">Sugiyamaella lignohabitans</name>
    <dbReference type="NCBI Taxonomy" id="796027"/>
    <lineage>
        <taxon>Eukaryota</taxon>
        <taxon>Fungi</taxon>
        <taxon>Dikarya</taxon>
        <taxon>Ascomycota</taxon>
        <taxon>Saccharomycotina</taxon>
        <taxon>Dipodascomycetes</taxon>
        <taxon>Dipodascales</taxon>
        <taxon>Trichomonascaceae</taxon>
        <taxon>Sugiyamaella</taxon>
    </lineage>
</organism>
<dbReference type="RefSeq" id="XP_018736525.1">
    <property type="nucleotide sequence ID" value="XM_018882116.1"/>
</dbReference>
<evidence type="ECO:0000256" key="3">
    <source>
        <dbReference type="ARBA" id="ARBA00023242"/>
    </source>
</evidence>
<gene>
    <name evidence="5" type="primary">POP7</name>
    <name evidence="5" type="ORF">AWJ20_5004</name>
</gene>
<dbReference type="PANTHER" id="PTHR28256:SF1">
    <property type="entry name" value="RIBONUCLEASES P_MRP PROTEIN SUBUNIT POP7"/>
    <property type="match status" value="1"/>
</dbReference>
<dbReference type="InterPro" id="IPR020241">
    <property type="entry name" value="RNase_P/MRP_Pop7_fungi"/>
</dbReference>
<dbReference type="GO" id="GO:0003723">
    <property type="term" value="F:RNA binding"/>
    <property type="evidence" value="ECO:0007669"/>
    <property type="project" value="TreeGrafter"/>
</dbReference>
<dbReference type="AlphaFoldDB" id="A0A167EGC2"/>
<dbReference type="GO" id="GO:0000171">
    <property type="term" value="F:ribonuclease MRP activity"/>
    <property type="evidence" value="ECO:0007669"/>
    <property type="project" value="TreeGrafter"/>
</dbReference>
<dbReference type="GeneID" id="30037199"/>
<dbReference type="Gene3D" id="3.30.110.20">
    <property type="entry name" value="Alba-like domain"/>
    <property type="match status" value="1"/>
</dbReference>
<keyword evidence="3" id="KW-0539">Nucleus</keyword>
<dbReference type="InterPro" id="IPR014612">
    <property type="entry name" value="Pop7/Rpp20"/>
</dbReference>
<keyword evidence="6" id="KW-1185">Reference proteome</keyword>
<feature type="compositionally biased region" description="Low complexity" evidence="4">
    <location>
        <begin position="1"/>
        <end position="16"/>
    </location>
</feature>
<evidence type="ECO:0000313" key="5">
    <source>
        <dbReference type="EMBL" id="ANB14048.1"/>
    </source>
</evidence>
<dbReference type="GO" id="GO:0000172">
    <property type="term" value="C:ribonuclease MRP complex"/>
    <property type="evidence" value="ECO:0007669"/>
    <property type="project" value="InterPro"/>
</dbReference>
<feature type="region of interest" description="Disordered" evidence="4">
    <location>
        <begin position="42"/>
        <end position="91"/>
    </location>
</feature>
<keyword evidence="2" id="KW-0819">tRNA processing</keyword>
<dbReference type="GO" id="GO:0000294">
    <property type="term" value="P:nuclear-transcribed mRNA catabolic process, RNase MRP-dependent"/>
    <property type="evidence" value="ECO:0007669"/>
    <property type="project" value="TreeGrafter"/>
</dbReference>
<dbReference type="KEGG" id="slb:AWJ20_5004"/>
<dbReference type="GO" id="GO:0001682">
    <property type="term" value="P:tRNA 5'-leader removal"/>
    <property type="evidence" value="ECO:0007669"/>
    <property type="project" value="InterPro"/>
</dbReference>
<dbReference type="GO" id="GO:0005655">
    <property type="term" value="C:nucleolar ribonuclease P complex"/>
    <property type="evidence" value="ECO:0007669"/>
    <property type="project" value="InterPro"/>
</dbReference>
<protein>
    <submittedName>
        <fullName evidence="5">Pop7p</fullName>
    </submittedName>
</protein>
<dbReference type="GO" id="GO:0006364">
    <property type="term" value="P:rRNA processing"/>
    <property type="evidence" value="ECO:0007669"/>
    <property type="project" value="TreeGrafter"/>
</dbReference>
<dbReference type="OrthoDB" id="5416589at2759"/>
<dbReference type="Proteomes" id="UP000189580">
    <property type="component" value="Chromosome d"/>
</dbReference>
<name>A0A167EGC2_9ASCO</name>
<dbReference type="Pfam" id="PF12328">
    <property type="entry name" value="Rpp20"/>
    <property type="match status" value="1"/>
</dbReference>
<comment type="subcellular location">
    <subcellularLocation>
        <location evidence="1">Nucleus</location>
    </subcellularLocation>
</comment>
<dbReference type="InterPro" id="IPR036882">
    <property type="entry name" value="Alba-like_dom_sf"/>
</dbReference>
<evidence type="ECO:0000256" key="1">
    <source>
        <dbReference type="ARBA" id="ARBA00004123"/>
    </source>
</evidence>
<dbReference type="EMBL" id="CP014502">
    <property type="protein sequence ID" value="ANB14048.1"/>
    <property type="molecule type" value="Genomic_DNA"/>
</dbReference>
<evidence type="ECO:0000256" key="2">
    <source>
        <dbReference type="ARBA" id="ARBA00022694"/>
    </source>
</evidence>
<dbReference type="PANTHER" id="PTHR28256">
    <property type="entry name" value="RIBONUCLEASES P/MRP PROTEIN SUBUNIT POP7"/>
    <property type="match status" value="1"/>
</dbReference>
<evidence type="ECO:0000313" key="6">
    <source>
        <dbReference type="Proteomes" id="UP000189580"/>
    </source>
</evidence>
<accession>A0A167EGC2</accession>
<dbReference type="GO" id="GO:0034965">
    <property type="term" value="P:intronic box C/D snoRNA processing"/>
    <property type="evidence" value="ECO:0007669"/>
    <property type="project" value="TreeGrafter"/>
</dbReference>